<reference evidence="1" key="1">
    <citation type="submission" date="2020-05" db="EMBL/GenBank/DDBJ databases">
        <title>Large-scale comparative analyses of tick genomes elucidate their genetic diversity and vector capacities.</title>
        <authorList>
            <person name="Jia N."/>
            <person name="Wang J."/>
            <person name="Shi W."/>
            <person name="Du L."/>
            <person name="Sun Y."/>
            <person name="Zhan W."/>
            <person name="Jiang J."/>
            <person name="Wang Q."/>
            <person name="Zhang B."/>
            <person name="Ji P."/>
            <person name="Sakyi L.B."/>
            <person name="Cui X."/>
            <person name="Yuan T."/>
            <person name="Jiang B."/>
            <person name="Yang W."/>
            <person name="Lam T.T.-Y."/>
            <person name="Chang Q."/>
            <person name="Ding S."/>
            <person name="Wang X."/>
            <person name="Zhu J."/>
            <person name="Ruan X."/>
            <person name="Zhao L."/>
            <person name="Wei J."/>
            <person name="Que T."/>
            <person name="Du C."/>
            <person name="Cheng J."/>
            <person name="Dai P."/>
            <person name="Han X."/>
            <person name="Huang E."/>
            <person name="Gao Y."/>
            <person name="Liu J."/>
            <person name="Shao H."/>
            <person name="Ye R."/>
            <person name="Li L."/>
            <person name="Wei W."/>
            <person name="Wang X."/>
            <person name="Wang C."/>
            <person name="Yang T."/>
            <person name="Huo Q."/>
            <person name="Li W."/>
            <person name="Guo W."/>
            <person name="Chen H."/>
            <person name="Zhou L."/>
            <person name="Ni X."/>
            <person name="Tian J."/>
            <person name="Zhou Y."/>
            <person name="Sheng Y."/>
            <person name="Liu T."/>
            <person name="Pan Y."/>
            <person name="Xia L."/>
            <person name="Li J."/>
            <person name="Zhao F."/>
            <person name="Cao W."/>
        </authorList>
    </citation>
    <scope>NUCLEOTIDE SEQUENCE</scope>
    <source>
        <strain evidence="1">Hyas-2018</strain>
    </source>
</reference>
<dbReference type="Proteomes" id="UP000821845">
    <property type="component" value="Chromosome 4"/>
</dbReference>
<evidence type="ECO:0000313" key="2">
    <source>
        <dbReference type="Proteomes" id="UP000821845"/>
    </source>
</evidence>
<comment type="caution">
    <text evidence="1">The sequence shown here is derived from an EMBL/GenBank/DDBJ whole genome shotgun (WGS) entry which is preliminary data.</text>
</comment>
<protein>
    <submittedName>
        <fullName evidence="1">Uncharacterized protein</fullName>
    </submittedName>
</protein>
<accession>A0ACB7SG06</accession>
<proteinExistence type="predicted"/>
<dbReference type="EMBL" id="CM023484">
    <property type="protein sequence ID" value="KAH6933540.1"/>
    <property type="molecule type" value="Genomic_DNA"/>
</dbReference>
<keyword evidence="2" id="KW-1185">Reference proteome</keyword>
<evidence type="ECO:0000313" key="1">
    <source>
        <dbReference type="EMBL" id="KAH6933540.1"/>
    </source>
</evidence>
<organism evidence="1 2">
    <name type="scientific">Hyalomma asiaticum</name>
    <name type="common">Tick</name>
    <dbReference type="NCBI Taxonomy" id="266040"/>
    <lineage>
        <taxon>Eukaryota</taxon>
        <taxon>Metazoa</taxon>
        <taxon>Ecdysozoa</taxon>
        <taxon>Arthropoda</taxon>
        <taxon>Chelicerata</taxon>
        <taxon>Arachnida</taxon>
        <taxon>Acari</taxon>
        <taxon>Parasitiformes</taxon>
        <taxon>Ixodida</taxon>
        <taxon>Ixodoidea</taxon>
        <taxon>Ixodidae</taxon>
        <taxon>Hyalomminae</taxon>
        <taxon>Hyalomma</taxon>
    </lineage>
</organism>
<name>A0ACB7SG06_HYAAI</name>
<sequence length="270" mass="29210">MAISVRSSLAGVQCHCDDGGGGMACSDNLTSLWPPDKSISSEFSTPWNCSRRRTTLEENGTPSVGVLKLSGTLHSDSSTSRRSLAATESHLRRPTPRNESIITGLEDAEGAFPPASTGPVRREKKQHFRRENRAATEALKAAAGSGGAADAHLFDVTSDVTLRTPPTVNPAPTEGDGSRWRGREDRGGDSGGKFRVDRGSFASEKRSVLDRSTEEGVKKSSKTHQFRSGSWRSWSEKKESAPETWEFAQLYETLGGDNVAPNRALFAVHH</sequence>
<gene>
    <name evidence="1" type="ORF">HPB50_016063</name>
</gene>